<evidence type="ECO:0000313" key="1">
    <source>
        <dbReference type="EMBL" id="WNQ13186.1"/>
    </source>
</evidence>
<name>A0AA96LJF1_9BACL</name>
<dbReference type="EMBL" id="CP130318">
    <property type="protein sequence ID" value="WNQ13186.1"/>
    <property type="molecule type" value="Genomic_DNA"/>
</dbReference>
<dbReference type="AlphaFoldDB" id="A0AA96LJF1"/>
<keyword evidence="2" id="KW-1185">Reference proteome</keyword>
<organism evidence="1 2">
    <name type="scientific">Paenibacillus aurantius</name>
    <dbReference type="NCBI Taxonomy" id="2918900"/>
    <lineage>
        <taxon>Bacteria</taxon>
        <taxon>Bacillati</taxon>
        <taxon>Bacillota</taxon>
        <taxon>Bacilli</taxon>
        <taxon>Bacillales</taxon>
        <taxon>Paenibacillaceae</taxon>
        <taxon>Paenibacillus</taxon>
    </lineage>
</organism>
<dbReference type="KEGG" id="paun:MJA45_09235"/>
<dbReference type="SUPFAM" id="SSF69322">
    <property type="entry name" value="Tricorn protease domain 2"/>
    <property type="match status" value="1"/>
</dbReference>
<evidence type="ECO:0000313" key="2">
    <source>
        <dbReference type="Proteomes" id="UP001305702"/>
    </source>
</evidence>
<gene>
    <name evidence="1" type="ORF">MJA45_09235</name>
</gene>
<proteinExistence type="predicted"/>
<reference evidence="1 2" key="1">
    <citation type="submission" date="2022-02" db="EMBL/GenBank/DDBJ databases">
        <title>Paenibacillus sp. MBLB1776 Whole Genome Shotgun Sequencing.</title>
        <authorList>
            <person name="Hwang C.Y."/>
            <person name="Cho E.-S."/>
            <person name="Seo M.-J."/>
        </authorList>
    </citation>
    <scope>NUCLEOTIDE SEQUENCE [LARGE SCALE GENOMIC DNA]</scope>
    <source>
        <strain evidence="1 2">MBLB1776</strain>
    </source>
</reference>
<accession>A0AA96LJF1</accession>
<dbReference type="Gene3D" id="2.130.10.10">
    <property type="entry name" value="YVTN repeat-like/Quinoprotein amine dehydrogenase"/>
    <property type="match status" value="1"/>
</dbReference>
<dbReference type="InterPro" id="IPR015943">
    <property type="entry name" value="WD40/YVTN_repeat-like_dom_sf"/>
</dbReference>
<dbReference type="Proteomes" id="UP001305702">
    <property type="component" value="Chromosome"/>
</dbReference>
<protein>
    <recommendedName>
        <fullName evidence="3">WD40 repeat domain-containing protein</fullName>
    </recommendedName>
</protein>
<evidence type="ECO:0008006" key="3">
    <source>
        <dbReference type="Google" id="ProtNLM"/>
    </source>
</evidence>
<dbReference type="SUPFAM" id="SSF63829">
    <property type="entry name" value="Calcium-dependent phosphotriesterase"/>
    <property type="match status" value="1"/>
</dbReference>
<dbReference type="RefSeq" id="WP_315606966.1">
    <property type="nucleotide sequence ID" value="NZ_CP130318.1"/>
</dbReference>
<sequence length="596" mass="66160">MISQTSYSLVGQPCRNFTIFNYCSMVDPWDGREKLVLSNFTPGGIGLLVFIDTLTGAGESFELPGDSGAWGLVNWRNEKLIVGTCPQYAYLHSFDLRTRTWAEPLKAEGETYFWDIVEGSDGMIYGGTYPNCSLMRYDPHNHVLENLGRVSDNSKNLYSRYLHGELPGYILITYGYDSEDVKAFHIESGTFREFGMPGYRIREAHEELMALEKEGELVFYNPQSFERLVDADGLKQRLIPREITLPNGKPIGIKKLSGGRIAGVRGQDYFILDHPGQEVELKKIPTDAPPTAIHELIVDEEGIIWGCCGLGQTIFSYDPASGEYWNSSAVTDVGGEVYGMRFVGGRLFLSAYVGGDHIVYDPKLPWDQLYNNNPKTLRPVRPDFIRPEGRSVIGPDGAFWTGWSAKYGTYGGALSRVNTDTLEVEHWADPVPEQQVCGLTADDRYLYFTTNGGASGLGYKNEPCHFGVWSPDKGLVHLHTFEPDVVTGNAVLADGDRVFVGAGPSVRLFDPASMSFVSEMAIDEPCSWMIRLNDGLLGVFSGSRLLLMSRDDLSVVKTIPLPGRVRTAVIAGKEQLYFAVEATIYRFELEELLSGG</sequence>